<name>A0A9J6G4K7_HAELO</name>
<dbReference type="AlphaFoldDB" id="A0A9J6G4K7"/>
<accession>A0A9J6G4K7</accession>
<keyword evidence="3" id="KW-1185">Reference proteome</keyword>
<feature type="compositionally biased region" description="Low complexity" evidence="1">
    <location>
        <begin position="1"/>
        <end position="11"/>
    </location>
</feature>
<evidence type="ECO:0000313" key="2">
    <source>
        <dbReference type="EMBL" id="KAH9370035.1"/>
    </source>
</evidence>
<sequence>MLAANNNVAAGAPPPAAAPAPATTAPKKANKPRKPGLAPRHARQSEQKAAAAAAAANSSGGTPPSAKENRSTPPDDPSPTFTASLSPPSPETSRAGGDDAIVHEDDLGFDPWDECSKGLADLLEKEAVCATTSTAAAPRLSGGSLGGPPSSALSSPLSVPMAPSLSAPLQPPPLSTLHHPRTSFLQPSRPAPPFEPLLRRPPPPPGFSPFLVGQSTSQKLVSLPTHQGGPAMPGAGNGLAELYALRESQEALRSLLPTVNITFGPPHGGVSTQAPHLRGPSQFAGPPPPWGNGAVPDMPWIAQDPAILTGGSLTDSANMAARF</sequence>
<protein>
    <submittedName>
        <fullName evidence="2">Uncharacterized protein</fullName>
    </submittedName>
</protein>
<gene>
    <name evidence="2" type="ORF">HPB48_001912</name>
</gene>
<proteinExistence type="predicted"/>
<dbReference type="VEuPathDB" id="VectorBase:HLOH_062911"/>
<organism evidence="2 3">
    <name type="scientific">Haemaphysalis longicornis</name>
    <name type="common">Bush tick</name>
    <dbReference type="NCBI Taxonomy" id="44386"/>
    <lineage>
        <taxon>Eukaryota</taxon>
        <taxon>Metazoa</taxon>
        <taxon>Ecdysozoa</taxon>
        <taxon>Arthropoda</taxon>
        <taxon>Chelicerata</taxon>
        <taxon>Arachnida</taxon>
        <taxon>Acari</taxon>
        <taxon>Parasitiformes</taxon>
        <taxon>Ixodida</taxon>
        <taxon>Ixodoidea</taxon>
        <taxon>Ixodidae</taxon>
        <taxon>Haemaphysalinae</taxon>
        <taxon>Haemaphysalis</taxon>
    </lineage>
</organism>
<feature type="compositionally biased region" description="Low complexity" evidence="1">
    <location>
        <begin position="135"/>
        <end position="168"/>
    </location>
</feature>
<dbReference type="OrthoDB" id="1923159at2759"/>
<feature type="region of interest" description="Disordered" evidence="1">
    <location>
        <begin position="135"/>
        <end position="194"/>
    </location>
</feature>
<dbReference type="Proteomes" id="UP000821853">
    <property type="component" value="Chromosome 3"/>
</dbReference>
<evidence type="ECO:0000313" key="3">
    <source>
        <dbReference type="Proteomes" id="UP000821853"/>
    </source>
</evidence>
<feature type="region of interest" description="Disordered" evidence="1">
    <location>
        <begin position="1"/>
        <end position="110"/>
    </location>
</feature>
<comment type="caution">
    <text evidence="2">The sequence shown here is derived from an EMBL/GenBank/DDBJ whole genome shotgun (WGS) entry which is preliminary data.</text>
</comment>
<dbReference type="EMBL" id="JABSTR010000005">
    <property type="protein sequence ID" value="KAH9370035.1"/>
    <property type="molecule type" value="Genomic_DNA"/>
</dbReference>
<feature type="compositionally biased region" description="Basic and acidic residues" evidence="1">
    <location>
        <begin position="96"/>
        <end position="106"/>
    </location>
</feature>
<reference evidence="2 3" key="1">
    <citation type="journal article" date="2020" name="Cell">
        <title>Large-Scale Comparative Analyses of Tick Genomes Elucidate Their Genetic Diversity and Vector Capacities.</title>
        <authorList>
            <consortium name="Tick Genome and Microbiome Consortium (TIGMIC)"/>
            <person name="Jia N."/>
            <person name="Wang J."/>
            <person name="Shi W."/>
            <person name="Du L."/>
            <person name="Sun Y."/>
            <person name="Zhan W."/>
            <person name="Jiang J.F."/>
            <person name="Wang Q."/>
            <person name="Zhang B."/>
            <person name="Ji P."/>
            <person name="Bell-Sakyi L."/>
            <person name="Cui X.M."/>
            <person name="Yuan T.T."/>
            <person name="Jiang B.G."/>
            <person name="Yang W.F."/>
            <person name="Lam T.T."/>
            <person name="Chang Q.C."/>
            <person name="Ding S.J."/>
            <person name="Wang X.J."/>
            <person name="Zhu J.G."/>
            <person name="Ruan X.D."/>
            <person name="Zhao L."/>
            <person name="Wei J.T."/>
            <person name="Ye R.Z."/>
            <person name="Que T.C."/>
            <person name="Du C.H."/>
            <person name="Zhou Y.H."/>
            <person name="Cheng J.X."/>
            <person name="Dai P.F."/>
            <person name="Guo W.B."/>
            <person name="Han X.H."/>
            <person name="Huang E.J."/>
            <person name="Li L.F."/>
            <person name="Wei W."/>
            <person name="Gao Y.C."/>
            <person name="Liu J.Z."/>
            <person name="Shao H.Z."/>
            <person name="Wang X."/>
            <person name="Wang C.C."/>
            <person name="Yang T.C."/>
            <person name="Huo Q.B."/>
            <person name="Li W."/>
            <person name="Chen H.Y."/>
            <person name="Chen S.E."/>
            <person name="Zhou L.G."/>
            <person name="Ni X.B."/>
            <person name="Tian J.H."/>
            <person name="Sheng Y."/>
            <person name="Liu T."/>
            <person name="Pan Y.S."/>
            <person name="Xia L.Y."/>
            <person name="Li J."/>
            <person name="Zhao F."/>
            <person name="Cao W.C."/>
        </authorList>
    </citation>
    <scope>NUCLEOTIDE SEQUENCE [LARGE SCALE GENOMIC DNA]</scope>
    <source>
        <strain evidence="2">HaeL-2018</strain>
    </source>
</reference>
<evidence type="ECO:0000256" key="1">
    <source>
        <dbReference type="SAM" id="MobiDB-lite"/>
    </source>
</evidence>